<dbReference type="GO" id="GO:0043565">
    <property type="term" value="F:sequence-specific DNA binding"/>
    <property type="evidence" value="ECO:0007669"/>
    <property type="project" value="InterPro"/>
</dbReference>
<dbReference type="PROSITE" id="PS01124">
    <property type="entry name" value="HTH_ARAC_FAMILY_2"/>
    <property type="match status" value="1"/>
</dbReference>
<dbReference type="Proteomes" id="UP000254876">
    <property type="component" value="Unassembled WGS sequence"/>
</dbReference>
<dbReference type="PANTHER" id="PTHR43280:SF29">
    <property type="entry name" value="ARAC-FAMILY TRANSCRIPTIONAL REGULATOR"/>
    <property type="match status" value="1"/>
</dbReference>
<evidence type="ECO:0000256" key="1">
    <source>
        <dbReference type="ARBA" id="ARBA00023125"/>
    </source>
</evidence>
<dbReference type="EMBL" id="UFYD01000001">
    <property type="protein sequence ID" value="STC96879.1"/>
    <property type="molecule type" value="Genomic_DNA"/>
</dbReference>
<proteinExistence type="predicted"/>
<dbReference type="InterPro" id="IPR018060">
    <property type="entry name" value="HTH_AraC"/>
</dbReference>
<feature type="transmembrane region" description="Helical" evidence="2">
    <location>
        <begin position="382"/>
        <end position="403"/>
    </location>
</feature>
<gene>
    <name evidence="4" type="ORF">NCTC10588_00780</name>
</gene>
<protein>
    <submittedName>
        <fullName evidence="4">Helix-turn-helix domain</fullName>
    </submittedName>
</protein>
<dbReference type="InterPro" id="IPR011990">
    <property type="entry name" value="TPR-like_helical_dom_sf"/>
</dbReference>
<dbReference type="SUPFAM" id="SSF48452">
    <property type="entry name" value="TPR-like"/>
    <property type="match status" value="2"/>
</dbReference>
<sequence length="569" mass="67276">MNIFKFYSVFALFLGILLIAQEKSVSSYDQLRHKLEFYDKNDERALPYTSAFIKKAKKESNFPKLVEGYREALYYSSKSFVKLKYADSTIWAAKKAKDNDLISIAYLGKGIVYYSTLRLYKNALEEYLTAYQYARNTRDLYLKHKIIYHLGVVKSFLGHYQEAAAHFVRSADYFKNIPIEHKHPNEIFNNTKGYLNSIHQLTICYWNQKQYPRADSLINIGLYATSNQKDYVLERSYFLKCRGISEFYNHKYSSSLLTLEEALPRILQVDDYSSAAVNYFYLGKIFWELQDRDKAVERFSKVDSIFKARHFILPELLENYKLLIEHYRRKKNKDLQLYYTGQLIRADSIIRKDFAFLSSTIYREYDIKSLRNKKERLERADLIKSLFSVFLILLSLVFIYLFLKFFRKERAMNKYATVIQQELSIKTNFSNSVERSYTNLERKNELNHETEKEILEKLKLFEENNDFIKKGINLNKLAAKLGTNTYYLSTVINEHKGKNFSQYLSFLRITYITKLLCRDGKFLSYTIEALAEECGMASRQNFSNLFFEVNGLRPKDFIAKRKAELGKTH</sequence>
<feature type="domain" description="HTH araC/xylS-type" evidence="3">
    <location>
        <begin position="456"/>
        <end position="560"/>
    </location>
</feature>
<keyword evidence="2" id="KW-1133">Transmembrane helix</keyword>
<dbReference type="Pfam" id="PF12833">
    <property type="entry name" value="HTH_18"/>
    <property type="match status" value="1"/>
</dbReference>
<reference evidence="4 5" key="1">
    <citation type="submission" date="2018-06" db="EMBL/GenBank/DDBJ databases">
        <authorList>
            <consortium name="Pathogen Informatics"/>
            <person name="Doyle S."/>
        </authorList>
    </citation>
    <scope>NUCLEOTIDE SEQUENCE [LARGE SCALE GENOMIC DNA]</scope>
    <source>
        <strain evidence="4 5">NCTC10588</strain>
    </source>
</reference>
<evidence type="ECO:0000256" key="2">
    <source>
        <dbReference type="SAM" id="Phobius"/>
    </source>
</evidence>
<dbReference type="RefSeq" id="WP_115172326.1">
    <property type="nucleotide sequence ID" value="NZ_CP115634.1"/>
</dbReference>
<dbReference type="GO" id="GO:0003700">
    <property type="term" value="F:DNA-binding transcription factor activity"/>
    <property type="evidence" value="ECO:0007669"/>
    <property type="project" value="InterPro"/>
</dbReference>
<evidence type="ECO:0000313" key="5">
    <source>
        <dbReference type="Proteomes" id="UP000254876"/>
    </source>
</evidence>
<evidence type="ECO:0000259" key="3">
    <source>
        <dbReference type="PROSITE" id="PS01124"/>
    </source>
</evidence>
<organism evidence="4 5">
    <name type="scientific">Elizabethkingia anophelis</name>
    <dbReference type="NCBI Taxonomy" id="1117645"/>
    <lineage>
        <taxon>Bacteria</taxon>
        <taxon>Pseudomonadati</taxon>
        <taxon>Bacteroidota</taxon>
        <taxon>Flavobacteriia</taxon>
        <taxon>Flavobacteriales</taxon>
        <taxon>Weeksellaceae</taxon>
        <taxon>Elizabethkingia</taxon>
    </lineage>
</organism>
<dbReference type="PANTHER" id="PTHR43280">
    <property type="entry name" value="ARAC-FAMILY TRANSCRIPTIONAL REGULATOR"/>
    <property type="match status" value="1"/>
</dbReference>
<accession>A0A7Z7PW41</accession>
<dbReference type="Gene3D" id="1.10.10.60">
    <property type="entry name" value="Homeodomain-like"/>
    <property type="match status" value="2"/>
</dbReference>
<dbReference type="SMART" id="SM00342">
    <property type="entry name" value="HTH_ARAC"/>
    <property type="match status" value="1"/>
</dbReference>
<evidence type="ECO:0000313" key="4">
    <source>
        <dbReference type="EMBL" id="STC96879.1"/>
    </source>
</evidence>
<keyword evidence="1" id="KW-0238">DNA-binding</keyword>
<keyword evidence="2" id="KW-0812">Transmembrane</keyword>
<comment type="caution">
    <text evidence="4">The sequence shown here is derived from an EMBL/GenBank/DDBJ whole genome shotgun (WGS) entry which is preliminary data.</text>
</comment>
<dbReference type="Gene3D" id="1.25.40.10">
    <property type="entry name" value="Tetratricopeptide repeat domain"/>
    <property type="match status" value="2"/>
</dbReference>
<name>A0A7Z7PW41_9FLAO</name>
<keyword evidence="2" id="KW-0472">Membrane</keyword>
<dbReference type="AlphaFoldDB" id="A0A7Z7PW41"/>